<dbReference type="Proteomes" id="UP000476411">
    <property type="component" value="Chromosome"/>
</dbReference>
<evidence type="ECO:0000313" key="2">
    <source>
        <dbReference type="Proteomes" id="UP000476411"/>
    </source>
</evidence>
<dbReference type="AlphaFoldDB" id="A0A6B9ZQM0"/>
<dbReference type="KEGG" id="chih:GWR21_28325"/>
<keyword evidence="2" id="KW-1185">Reference proteome</keyword>
<organism evidence="1 2">
    <name type="scientific">Chitinophaga agri</name>
    <dbReference type="NCBI Taxonomy" id="2703787"/>
    <lineage>
        <taxon>Bacteria</taxon>
        <taxon>Pseudomonadati</taxon>
        <taxon>Bacteroidota</taxon>
        <taxon>Chitinophagia</taxon>
        <taxon>Chitinophagales</taxon>
        <taxon>Chitinophagaceae</taxon>
        <taxon>Chitinophaga</taxon>
    </lineage>
</organism>
<dbReference type="EMBL" id="CP048113">
    <property type="protein sequence ID" value="QHS63353.1"/>
    <property type="molecule type" value="Genomic_DNA"/>
</dbReference>
<accession>A0A6B9ZQM0</accession>
<name>A0A6B9ZQM0_9BACT</name>
<protein>
    <submittedName>
        <fullName evidence="1">Uncharacterized protein</fullName>
    </submittedName>
</protein>
<gene>
    <name evidence="1" type="ORF">GWR21_28325</name>
</gene>
<reference evidence="1 2" key="1">
    <citation type="submission" date="2020-01" db="EMBL/GenBank/DDBJ databases">
        <title>Complete genome sequence of Chitinophaga sp. H33E-04 isolated from quinoa roots.</title>
        <authorList>
            <person name="Weon H.-Y."/>
            <person name="Lee S.A."/>
        </authorList>
    </citation>
    <scope>NUCLEOTIDE SEQUENCE [LARGE SCALE GENOMIC DNA]</scope>
    <source>
        <strain evidence="1 2">H33E-04</strain>
    </source>
</reference>
<sequence length="59" mass="6404">MSKIVNAVAQQQAPAAVLWSPKDGITLHWQVGTPEKPAAVTGMDLFVFEQGKVAHPMYL</sequence>
<proteinExistence type="predicted"/>
<dbReference type="RefSeq" id="WP_162335069.1">
    <property type="nucleotide sequence ID" value="NZ_CP048113.1"/>
</dbReference>
<evidence type="ECO:0000313" key="1">
    <source>
        <dbReference type="EMBL" id="QHS63353.1"/>
    </source>
</evidence>